<name>A0A8J3VSP8_9ACTN</name>
<feature type="domain" description="HTH lacI-type" evidence="4">
    <location>
        <begin position="4"/>
        <end position="59"/>
    </location>
</feature>
<accession>A0A8J3VSP8</accession>
<dbReference type="EMBL" id="BONZ01000056">
    <property type="protein sequence ID" value="GIH17562.1"/>
    <property type="molecule type" value="Genomic_DNA"/>
</dbReference>
<dbReference type="AlphaFoldDB" id="A0A8J3VSP8"/>
<reference evidence="5" key="1">
    <citation type="submission" date="2021-01" db="EMBL/GenBank/DDBJ databases">
        <title>Whole genome shotgun sequence of Rugosimonospora africana NBRC 104875.</title>
        <authorList>
            <person name="Komaki H."/>
            <person name="Tamura T."/>
        </authorList>
    </citation>
    <scope>NUCLEOTIDE SEQUENCE</scope>
    <source>
        <strain evidence="5">NBRC 104875</strain>
    </source>
</reference>
<keyword evidence="2" id="KW-0238">DNA-binding</keyword>
<dbReference type="InterPro" id="IPR028082">
    <property type="entry name" value="Peripla_BP_I"/>
</dbReference>
<evidence type="ECO:0000259" key="4">
    <source>
        <dbReference type="PROSITE" id="PS50932"/>
    </source>
</evidence>
<dbReference type="SMART" id="SM00354">
    <property type="entry name" value="HTH_LACI"/>
    <property type="match status" value="1"/>
</dbReference>
<dbReference type="PROSITE" id="PS00356">
    <property type="entry name" value="HTH_LACI_1"/>
    <property type="match status" value="1"/>
</dbReference>
<evidence type="ECO:0000256" key="1">
    <source>
        <dbReference type="ARBA" id="ARBA00023015"/>
    </source>
</evidence>
<keyword evidence="3" id="KW-0804">Transcription</keyword>
<keyword evidence="1" id="KW-0805">Transcription regulation</keyword>
<dbReference type="SUPFAM" id="SSF47413">
    <property type="entry name" value="lambda repressor-like DNA-binding domains"/>
    <property type="match status" value="1"/>
</dbReference>
<dbReference type="PROSITE" id="PS50932">
    <property type="entry name" value="HTH_LACI_2"/>
    <property type="match status" value="1"/>
</dbReference>
<dbReference type="PANTHER" id="PTHR30146:SF153">
    <property type="entry name" value="LACTOSE OPERON REPRESSOR"/>
    <property type="match status" value="1"/>
</dbReference>
<dbReference type="Gene3D" id="3.40.50.2300">
    <property type="match status" value="2"/>
</dbReference>
<evidence type="ECO:0000313" key="6">
    <source>
        <dbReference type="Proteomes" id="UP000642748"/>
    </source>
</evidence>
<gene>
    <name evidence="5" type="primary">lacI_13</name>
    <name evidence="5" type="ORF">Raf01_57340</name>
</gene>
<comment type="caution">
    <text evidence="5">The sequence shown here is derived from an EMBL/GenBank/DDBJ whole genome shotgun (WGS) entry which is preliminary data.</text>
</comment>
<proteinExistence type="predicted"/>
<dbReference type="GO" id="GO:0000976">
    <property type="term" value="F:transcription cis-regulatory region binding"/>
    <property type="evidence" value="ECO:0007669"/>
    <property type="project" value="TreeGrafter"/>
</dbReference>
<dbReference type="InterPro" id="IPR046335">
    <property type="entry name" value="LacI/GalR-like_sensor"/>
</dbReference>
<dbReference type="Pfam" id="PF13377">
    <property type="entry name" value="Peripla_BP_3"/>
    <property type="match status" value="1"/>
</dbReference>
<dbReference type="CDD" id="cd01392">
    <property type="entry name" value="HTH_LacI"/>
    <property type="match status" value="1"/>
</dbReference>
<dbReference type="SUPFAM" id="SSF53822">
    <property type="entry name" value="Periplasmic binding protein-like I"/>
    <property type="match status" value="1"/>
</dbReference>
<dbReference type="CDD" id="cd06267">
    <property type="entry name" value="PBP1_LacI_sugar_binding-like"/>
    <property type="match status" value="1"/>
</dbReference>
<evidence type="ECO:0000256" key="2">
    <source>
        <dbReference type="ARBA" id="ARBA00023125"/>
    </source>
</evidence>
<dbReference type="Pfam" id="PF00356">
    <property type="entry name" value="LacI"/>
    <property type="match status" value="1"/>
</dbReference>
<dbReference type="InterPro" id="IPR000843">
    <property type="entry name" value="HTH_LacI"/>
</dbReference>
<evidence type="ECO:0000313" key="5">
    <source>
        <dbReference type="EMBL" id="GIH17562.1"/>
    </source>
</evidence>
<dbReference type="RefSeq" id="WP_203921124.1">
    <property type="nucleotide sequence ID" value="NZ_BONZ01000056.1"/>
</dbReference>
<protein>
    <submittedName>
        <fullName evidence="5">LacI family transcriptional regulator</fullName>
    </submittedName>
</protein>
<sequence length="341" mass="36348">MTAVTLQDVATEAGVSLATASRALHGGTRVVTAELRERVEQAARDLGYTSHGPAQALARATTPVVGLIVHDIADPYFSAMAIGAMRAAHESGLLVLVCNTFRDPALELDYVARLRAQRARGVLLFGSGFTERSYQSKLHHELDLLAGLGGRVACISPHGFATDAVLPEHRDGGRLAAGHLAALGHRRIGVISGPANLLVNQERLRGFRDQLRALDIELPQEQIAKADFTREGGRAAAVELMGRVPGLTAIFALNDVMAIGVLAALRDELKLSVPDDVSVVGFDDIALTVDVQPALSTVHLPLEEIGRHGMRLLLEEAPTGTRTVRVPASLVHRESSAPPRD</sequence>
<keyword evidence="6" id="KW-1185">Reference proteome</keyword>
<dbReference type="GO" id="GO:0003700">
    <property type="term" value="F:DNA-binding transcription factor activity"/>
    <property type="evidence" value="ECO:0007669"/>
    <property type="project" value="TreeGrafter"/>
</dbReference>
<dbReference type="Proteomes" id="UP000642748">
    <property type="component" value="Unassembled WGS sequence"/>
</dbReference>
<evidence type="ECO:0000256" key="3">
    <source>
        <dbReference type="ARBA" id="ARBA00023163"/>
    </source>
</evidence>
<dbReference type="InterPro" id="IPR010982">
    <property type="entry name" value="Lambda_DNA-bd_dom_sf"/>
</dbReference>
<dbReference type="PANTHER" id="PTHR30146">
    <property type="entry name" value="LACI-RELATED TRANSCRIPTIONAL REPRESSOR"/>
    <property type="match status" value="1"/>
</dbReference>
<organism evidence="5 6">
    <name type="scientific">Rugosimonospora africana</name>
    <dbReference type="NCBI Taxonomy" id="556532"/>
    <lineage>
        <taxon>Bacteria</taxon>
        <taxon>Bacillati</taxon>
        <taxon>Actinomycetota</taxon>
        <taxon>Actinomycetes</taxon>
        <taxon>Micromonosporales</taxon>
        <taxon>Micromonosporaceae</taxon>
        <taxon>Rugosimonospora</taxon>
    </lineage>
</organism>
<dbReference type="Gene3D" id="1.10.260.40">
    <property type="entry name" value="lambda repressor-like DNA-binding domains"/>
    <property type="match status" value="1"/>
</dbReference>